<evidence type="ECO:0000256" key="4">
    <source>
        <dbReference type="ARBA" id="ARBA00022692"/>
    </source>
</evidence>
<dbReference type="KEGG" id="vg:26683560"/>
<evidence type="ECO:0000256" key="5">
    <source>
        <dbReference type="ARBA" id="ARBA00022989"/>
    </source>
</evidence>
<dbReference type="OrthoDB" id="26467at10239"/>
<keyword evidence="6" id="KW-0443">Lipid metabolism</keyword>
<dbReference type="GO" id="GO:0030148">
    <property type="term" value="P:sphingolipid biosynthetic process"/>
    <property type="evidence" value="ECO:0007669"/>
    <property type="project" value="TreeGrafter"/>
</dbReference>
<accession>F2NYU4</accession>
<protein>
    <submittedName>
        <fullName evidence="9">Complete DpAV4 genome</fullName>
    </submittedName>
</protein>
<keyword evidence="10" id="KW-1185">Reference proteome</keyword>
<dbReference type="GO" id="GO:0034625">
    <property type="term" value="P:fatty acid elongation, monounsaturated fatty acid"/>
    <property type="evidence" value="ECO:0007669"/>
    <property type="project" value="TreeGrafter"/>
</dbReference>
<dbReference type="EMBL" id="CU469068">
    <property type="protein sequence ID" value="CCA61372.1"/>
    <property type="molecule type" value="Genomic_DNA"/>
</dbReference>
<dbReference type="GO" id="GO:0016020">
    <property type="term" value="C:membrane"/>
    <property type="evidence" value="ECO:0007669"/>
    <property type="project" value="UniProtKB-SubCell"/>
</dbReference>
<keyword evidence="4 8" id="KW-0812">Transmembrane</keyword>
<evidence type="ECO:0000313" key="9">
    <source>
        <dbReference type="EMBL" id="CCA61372.1"/>
    </source>
</evidence>
<dbReference type="GO" id="GO:0019367">
    <property type="term" value="P:fatty acid elongation, saturated fatty acid"/>
    <property type="evidence" value="ECO:0007669"/>
    <property type="project" value="TreeGrafter"/>
</dbReference>
<feature type="transmembrane region" description="Helical" evidence="8">
    <location>
        <begin position="230"/>
        <end position="250"/>
    </location>
</feature>
<dbReference type="GO" id="GO:0034626">
    <property type="term" value="P:fatty acid elongation, polyunsaturated fatty acid"/>
    <property type="evidence" value="ECO:0007669"/>
    <property type="project" value="TreeGrafter"/>
</dbReference>
<comment type="subcellular location">
    <subcellularLocation>
        <location evidence="1">Membrane</location>
        <topology evidence="1">Multi-pass membrane protein</topology>
    </subcellularLocation>
</comment>
<feature type="transmembrane region" description="Helical" evidence="8">
    <location>
        <begin position="70"/>
        <end position="91"/>
    </location>
</feature>
<feature type="transmembrane region" description="Helical" evidence="8">
    <location>
        <begin position="198"/>
        <end position="218"/>
    </location>
</feature>
<dbReference type="PANTHER" id="PTHR11157:SF69">
    <property type="entry name" value="ELONGATION OF VERY LONG CHAIN FATTY ACIDS PROTEIN 7"/>
    <property type="match status" value="1"/>
</dbReference>
<evidence type="ECO:0000256" key="3">
    <source>
        <dbReference type="ARBA" id="ARBA00022679"/>
    </source>
</evidence>
<dbReference type="GeneID" id="26683560"/>
<dbReference type="InterPro" id="IPR002076">
    <property type="entry name" value="ELO_fam"/>
</dbReference>
<name>F2NYU4_9VIRU</name>
<evidence type="ECO:0000256" key="7">
    <source>
        <dbReference type="ARBA" id="ARBA00023136"/>
    </source>
</evidence>
<keyword evidence="2" id="KW-0444">Lipid biosynthesis</keyword>
<feature type="transmembrane region" description="Helical" evidence="8">
    <location>
        <begin position="29"/>
        <end position="49"/>
    </location>
</feature>
<evidence type="ECO:0000256" key="2">
    <source>
        <dbReference type="ARBA" id="ARBA00022516"/>
    </source>
</evidence>
<dbReference type="GO" id="GO:0009922">
    <property type="term" value="F:fatty acid elongase activity"/>
    <property type="evidence" value="ECO:0007669"/>
    <property type="project" value="InterPro"/>
</dbReference>
<keyword evidence="3" id="KW-0808">Transferase</keyword>
<dbReference type="InterPro" id="IPR030457">
    <property type="entry name" value="ELO_CS"/>
</dbReference>
<dbReference type="Pfam" id="PF01151">
    <property type="entry name" value="ELO"/>
    <property type="match status" value="1"/>
</dbReference>
<dbReference type="Proteomes" id="UP000203898">
    <property type="component" value="Segment"/>
</dbReference>
<proteinExistence type="predicted"/>
<dbReference type="RefSeq" id="YP_009640003.1">
    <property type="nucleotide sequence ID" value="NC_011335.1"/>
</dbReference>
<feature type="transmembrane region" description="Helical" evidence="8">
    <location>
        <begin position="167"/>
        <end position="186"/>
    </location>
</feature>
<evidence type="ECO:0000256" key="6">
    <source>
        <dbReference type="ARBA" id="ARBA00023098"/>
    </source>
</evidence>
<organism evidence="9 10">
    <name type="scientific">Diadromus pulchellus ascovirus 4a</name>
    <dbReference type="NCBI Taxonomy" id="158683"/>
    <lineage>
        <taxon>Viruses</taxon>
        <taxon>Varidnaviria</taxon>
        <taxon>Bamfordvirae</taxon>
        <taxon>Nucleocytoviricota</taxon>
        <taxon>Megaviricetes</taxon>
        <taxon>Pimascovirales</taxon>
        <taxon>Pimascovirales incertae sedis</taxon>
        <taxon>Ascoviridae</taxon>
        <taxon>Toursvirus</taxon>
        <taxon>Toursvirus dptv1a</taxon>
    </lineage>
</organism>
<dbReference type="PANTHER" id="PTHR11157">
    <property type="entry name" value="FATTY ACID ACYL TRANSFERASE-RELATED"/>
    <property type="match status" value="1"/>
</dbReference>
<keyword evidence="5 8" id="KW-1133">Transmembrane helix</keyword>
<evidence type="ECO:0000256" key="1">
    <source>
        <dbReference type="ARBA" id="ARBA00004141"/>
    </source>
</evidence>
<feature type="transmembrane region" description="Helical" evidence="8">
    <location>
        <begin position="144"/>
        <end position="161"/>
    </location>
</feature>
<sequence>MVVNASYYGGYEYNPETFLKSVPLGSYNFAFPLLSVLYLLGLAPAMSFMSKRESWTWIKPAVRLYNLGQVAANCYMVWFALIDSSFVGSMYDNLCGSKELVGTREYQKLIFLGYLWCLLKVSDFLDTYFFIALKKFSHVSFLHVYHHSTTMLVAFVVFRYLRVEQAVAYAGVNCIVHVVMYSYYFLTSMGARPRWKRMVTTLQLTQFLLLMGMTFALVTTCQTKTRYIAFSMYSLGQCGMYIYLFGKFYLKTYNNKKLA</sequence>
<evidence type="ECO:0000313" key="10">
    <source>
        <dbReference type="Proteomes" id="UP000203898"/>
    </source>
</evidence>
<dbReference type="GO" id="GO:0042761">
    <property type="term" value="P:very long-chain fatty acid biosynthetic process"/>
    <property type="evidence" value="ECO:0007669"/>
    <property type="project" value="TreeGrafter"/>
</dbReference>
<reference evidence="9 10" key="1">
    <citation type="journal article" date="2009" name="PLoS ONE">
        <title>Symbiotic virus at the evolutionary intersection of three types of large DNA viruses; iridoviruses, ascoviruses, and ichnoviruses.</title>
        <authorList>
            <person name="Bigot Y."/>
            <person name="Renault S."/>
            <person name="Nicolas J."/>
            <person name="Moundras C."/>
            <person name="Demattei M.V."/>
            <person name="Samain S."/>
            <person name="Bideshi D.K."/>
            <person name="Federici B.A."/>
        </authorList>
    </citation>
    <scope>NUCLEOTIDE SEQUENCE [LARGE SCALE GENOMIC DNA]</scope>
</reference>
<keyword evidence="7 8" id="KW-0472">Membrane</keyword>
<feature type="transmembrane region" description="Helical" evidence="8">
    <location>
        <begin position="111"/>
        <end position="132"/>
    </location>
</feature>
<dbReference type="PROSITE" id="PS01188">
    <property type="entry name" value="ELO"/>
    <property type="match status" value="1"/>
</dbReference>
<evidence type="ECO:0000256" key="8">
    <source>
        <dbReference type="SAM" id="Phobius"/>
    </source>
</evidence>